<evidence type="ECO:0000313" key="9">
    <source>
        <dbReference type="Proteomes" id="UP000061227"/>
    </source>
</evidence>
<dbReference type="NCBIfam" id="NF002797">
    <property type="entry name" value="PRK02936.1"/>
    <property type="match status" value="1"/>
</dbReference>
<keyword evidence="2 8" id="KW-0032">Aminotransferase</keyword>
<dbReference type="PIRSF" id="PIRSF000521">
    <property type="entry name" value="Transaminase_4ab_Lys_Orn"/>
    <property type="match status" value="1"/>
</dbReference>
<dbReference type="InterPro" id="IPR005814">
    <property type="entry name" value="Aminotrans_3"/>
</dbReference>
<dbReference type="InterPro" id="IPR015421">
    <property type="entry name" value="PyrdxlP-dep_Trfase_major"/>
</dbReference>
<comment type="cofactor">
    <cofactor evidence="1">
        <name>pyridoxal 5'-phosphate</name>
        <dbReference type="ChEBI" id="CHEBI:597326"/>
    </cofactor>
</comment>
<dbReference type="CDD" id="cd00610">
    <property type="entry name" value="OAT_like"/>
    <property type="match status" value="1"/>
</dbReference>
<evidence type="ECO:0000313" key="8">
    <source>
        <dbReference type="EMBL" id="GAP02887.1"/>
    </source>
</evidence>
<sequence length="380" mass="40685">MTATMHTYNQFPIEIVDGHDFHLIDQNNKAYVDLTSGIGVCNLGYSNQQITAAVTKQVGKVWHISNLYPNTLAEAVAEDLCPDGYQAFFCNSGTEANEAAIKLAHKSTSKEEILAFDYGFHGRTLGSLSVTGYPHIQEGFQPLMPAVDLLAYNDPAALAAITENTAAVMLEVIQGEGGINVGDQDWLLQVQKKCQETGTLLIIDEVQSGMGRTGYRFAYEQFGLEPDIITVAKGLANGLPVGALLAKNAVAAHFQPGDHGTTFGGNKVVMASAKEVLAQLNPAFLAEVRTKGDWLFETLHEELDSLPAVEEVTGTGLMVGIHLAETVPVGHVISLLHRQGILTLSARGNTLRLLPPLIIDQATLAESVAAIKKVIADLSA</sequence>
<gene>
    <name evidence="8" type="primary">argD</name>
    <name evidence="8" type="ORF">FPFC_030670</name>
</gene>
<keyword evidence="4 8" id="KW-0808">Transferase</keyword>
<name>A0A3F3GXJ3_9LACO</name>
<dbReference type="InterPro" id="IPR049704">
    <property type="entry name" value="Aminotrans_3_PPA_site"/>
</dbReference>
<dbReference type="PANTHER" id="PTHR11986">
    <property type="entry name" value="AMINOTRANSFERASE CLASS III"/>
    <property type="match status" value="1"/>
</dbReference>
<dbReference type="PROSITE" id="PS00600">
    <property type="entry name" value="AA_TRANSFER_CLASS_3"/>
    <property type="match status" value="1"/>
</dbReference>
<evidence type="ECO:0000256" key="6">
    <source>
        <dbReference type="ARBA" id="ARBA00029440"/>
    </source>
</evidence>
<organism evidence="8 9">
    <name type="scientific">Fructobacillus pseudoficulneus</name>
    <dbReference type="NCBI Taxonomy" id="220714"/>
    <lineage>
        <taxon>Bacteria</taxon>
        <taxon>Bacillati</taxon>
        <taxon>Bacillota</taxon>
        <taxon>Bacilli</taxon>
        <taxon>Lactobacillales</taxon>
        <taxon>Lactobacillaceae</taxon>
        <taxon>Fructobacillus</taxon>
    </lineage>
</organism>
<dbReference type="STRING" id="220714.SAMN05660469_1264"/>
<dbReference type="AlphaFoldDB" id="A0A3F3GXJ3"/>
<comment type="pathway">
    <text evidence="6">Amino-acid biosynthesis.</text>
</comment>
<dbReference type="GO" id="GO:0008483">
    <property type="term" value="F:transaminase activity"/>
    <property type="evidence" value="ECO:0007669"/>
    <property type="project" value="UniProtKB-KW"/>
</dbReference>
<reference evidence="8 9" key="1">
    <citation type="journal article" date="2015" name="BMC Genomics">
        <title>Comparative genomics of Fructobacillus spp. and Leuconostoc spp. reveals niche-specific evolution of Fructobacillus spp.</title>
        <authorList>
            <person name="Endo A."/>
            <person name="Tanizawa Y."/>
            <person name="Tanaka N."/>
            <person name="Maeno S."/>
            <person name="Kumar H."/>
            <person name="Shiwa Y."/>
            <person name="Okada S."/>
            <person name="Yoshikawa H."/>
            <person name="Dicks L."/>
            <person name="Nakagawa J."/>
            <person name="Arita M."/>
        </authorList>
    </citation>
    <scope>NUCLEOTIDE SEQUENCE [LARGE SCALE GENOMIC DNA]</scope>
    <source>
        <strain evidence="8 9">DSM 15468</strain>
    </source>
</reference>
<evidence type="ECO:0000256" key="1">
    <source>
        <dbReference type="ARBA" id="ARBA00001933"/>
    </source>
</evidence>
<dbReference type="FunFam" id="3.40.640.10:FF:000004">
    <property type="entry name" value="Acetylornithine aminotransferase"/>
    <property type="match status" value="1"/>
</dbReference>
<dbReference type="SUPFAM" id="SSF53383">
    <property type="entry name" value="PLP-dependent transferases"/>
    <property type="match status" value="1"/>
</dbReference>
<dbReference type="Proteomes" id="UP000061227">
    <property type="component" value="Unassembled WGS sequence"/>
</dbReference>
<dbReference type="EMBL" id="DF968065">
    <property type="protein sequence ID" value="GAP02887.1"/>
    <property type="molecule type" value="Genomic_DNA"/>
</dbReference>
<dbReference type="GO" id="GO:0042802">
    <property type="term" value="F:identical protein binding"/>
    <property type="evidence" value="ECO:0007669"/>
    <property type="project" value="TreeGrafter"/>
</dbReference>
<dbReference type="PANTHER" id="PTHR11986:SF79">
    <property type="entry name" value="ACETYLORNITHINE AMINOTRANSFERASE, MITOCHONDRIAL"/>
    <property type="match status" value="1"/>
</dbReference>
<dbReference type="GO" id="GO:0030170">
    <property type="term" value="F:pyridoxal phosphate binding"/>
    <property type="evidence" value="ECO:0007669"/>
    <property type="project" value="InterPro"/>
</dbReference>
<evidence type="ECO:0000256" key="5">
    <source>
        <dbReference type="ARBA" id="ARBA00022898"/>
    </source>
</evidence>
<dbReference type="Gene3D" id="3.90.1150.10">
    <property type="entry name" value="Aspartate Aminotransferase, domain 1"/>
    <property type="match status" value="1"/>
</dbReference>
<dbReference type="NCBIfam" id="NF002325">
    <property type="entry name" value="PRK01278.1"/>
    <property type="match status" value="1"/>
</dbReference>
<evidence type="ECO:0000256" key="2">
    <source>
        <dbReference type="ARBA" id="ARBA00022576"/>
    </source>
</evidence>
<dbReference type="InterPro" id="IPR004636">
    <property type="entry name" value="AcOrn/SuccOrn_fam"/>
</dbReference>
<dbReference type="Pfam" id="PF00202">
    <property type="entry name" value="Aminotran_3"/>
    <property type="match status" value="1"/>
</dbReference>
<evidence type="ECO:0000256" key="3">
    <source>
        <dbReference type="ARBA" id="ARBA00022605"/>
    </source>
</evidence>
<dbReference type="InterPro" id="IPR050103">
    <property type="entry name" value="Class-III_PLP-dep_AT"/>
</dbReference>
<accession>A0A3F3GXJ3</accession>
<keyword evidence="5 7" id="KW-0663">Pyridoxal phosphate</keyword>
<dbReference type="OrthoDB" id="9807885at2"/>
<dbReference type="NCBIfam" id="TIGR00707">
    <property type="entry name" value="argD"/>
    <property type="match status" value="1"/>
</dbReference>
<dbReference type="Gene3D" id="3.40.640.10">
    <property type="entry name" value="Type I PLP-dependent aspartate aminotransferase-like (Major domain)"/>
    <property type="match status" value="1"/>
</dbReference>
<dbReference type="InterPro" id="IPR015422">
    <property type="entry name" value="PyrdxlP-dep_Trfase_small"/>
</dbReference>
<evidence type="ECO:0000256" key="4">
    <source>
        <dbReference type="ARBA" id="ARBA00022679"/>
    </source>
</evidence>
<evidence type="ECO:0000256" key="7">
    <source>
        <dbReference type="RuleBase" id="RU003560"/>
    </source>
</evidence>
<proteinExistence type="inferred from homology"/>
<keyword evidence="9" id="KW-1185">Reference proteome</keyword>
<comment type="similarity">
    <text evidence="7">Belongs to the class-III pyridoxal-phosphate-dependent aminotransferase family.</text>
</comment>
<protein>
    <submittedName>
        <fullName evidence="8">Acetylornithine aminotransferase</fullName>
    </submittedName>
</protein>
<dbReference type="RefSeq" id="WP_059377973.1">
    <property type="nucleotide sequence ID" value="NZ_DF968065.1"/>
</dbReference>
<dbReference type="InterPro" id="IPR015424">
    <property type="entry name" value="PyrdxlP-dep_Trfase"/>
</dbReference>
<keyword evidence="3" id="KW-0028">Amino-acid biosynthesis</keyword>
<dbReference type="GO" id="GO:0006526">
    <property type="term" value="P:L-arginine biosynthetic process"/>
    <property type="evidence" value="ECO:0007669"/>
    <property type="project" value="UniProtKB-ARBA"/>
</dbReference>